<evidence type="ECO:0000256" key="1">
    <source>
        <dbReference type="ARBA" id="ARBA00022553"/>
    </source>
</evidence>
<evidence type="ECO:0000256" key="3">
    <source>
        <dbReference type="PROSITE-ProRule" id="PRU00169"/>
    </source>
</evidence>
<dbReference type="GO" id="GO:0006355">
    <property type="term" value="P:regulation of DNA-templated transcription"/>
    <property type="evidence" value="ECO:0007669"/>
    <property type="project" value="InterPro"/>
</dbReference>
<keyword evidence="7" id="KW-1185">Reference proteome</keyword>
<dbReference type="Gene3D" id="1.10.10.10">
    <property type="entry name" value="Winged helix-like DNA-binding domain superfamily/Winged helix DNA-binding domain"/>
    <property type="match status" value="1"/>
</dbReference>
<dbReference type="InterPro" id="IPR036388">
    <property type="entry name" value="WH-like_DNA-bd_sf"/>
</dbReference>
<dbReference type="GO" id="GO:0000160">
    <property type="term" value="P:phosphorelay signal transduction system"/>
    <property type="evidence" value="ECO:0007669"/>
    <property type="project" value="InterPro"/>
</dbReference>
<dbReference type="InterPro" id="IPR058245">
    <property type="entry name" value="NreC/VraR/RcsB-like_REC"/>
</dbReference>
<evidence type="ECO:0000313" key="6">
    <source>
        <dbReference type="EMBL" id="MBC2835778.1"/>
    </source>
</evidence>
<organism evidence="6 7">
    <name type="scientific">Paragemmobacter straminiformis</name>
    <dbReference type="NCBI Taxonomy" id="2045119"/>
    <lineage>
        <taxon>Bacteria</taxon>
        <taxon>Pseudomonadati</taxon>
        <taxon>Pseudomonadota</taxon>
        <taxon>Alphaproteobacteria</taxon>
        <taxon>Rhodobacterales</taxon>
        <taxon>Paracoccaceae</taxon>
        <taxon>Paragemmobacter</taxon>
    </lineage>
</organism>
<dbReference type="SMART" id="SM00421">
    <property type="entry name" value="HTH_LUXR"/>
    <property type="match status" value="1"/>
</dbReference>
<evidence type="ECO:0000313" key="7">
    <source>
        <dbReference type="Proteomes" id="UP000555411"/>
    </source>
</evidence>
<dbReference type="Proteomes" id="UP000555411">
    <property type="component" value="Unassembled WGS sequence"/>
</dbReference>
<dbReference type="PANTHER" id="PTHR45566">
    <property type="entry name" value="HTH-TYPE TRANSCRIPTIONAL REGULATOR YHJB-RELATED"/>
    <property type="match status" value="1"/>
</dbReference>
<dbReference type="Gene3D" id="3.40.50.2300">
    <property type="match status" value="1"/>
</dbReference>
<proteinExistence type="predicted"/>
<dbReference type="PROSITE" id="PS50110">
    <property type="entry name" value="RESPONSE_REGULATORY"/>
    <property type="match status" value="1"/>
</dbReference>
<name>A0A842I9X3_9RHOB</name>
<dbReference type="CDD" id="cd17535">
    <property type="entry name" value="REC_NarL-like"/>
    <property type="match status" value="1"/>
</dbReference>
<feature type="modified residue" description="4-aspartylphosphate" evidence="3">
    <location>
        <position position="63"/>
    </location>
</feature>
<evidence type="ECO:0000259" key="5">
    <source>
        <dbReference type="PROSITE" id="PS50110"/>
    </source>
</evidence>
<dbReference type="InterPro" id="IPR001789">
    <property type="entry name" value="Sig_transdc_resp-reg_receiver"/>
</dbReference>
<evidence type="ECO:0000259" key="4">
    <source>
        <dbReference type="PROSITE" id="PS50043"/>
    </source>
</evidence>
<protein>
    <submittedName>
        <fullName evidence="6">Response regulator transcription factor</fullName>
    </submittedName>
</protein>
<dbReference type="Pfam" id="PF00196">
    <property type="entry name" value="GerE"/>
    <property type="match status" value="1"/>
</dbReference>
<dbReference type="SUPFAM" id="SSF52172">
    <property type="entry name" value="CheY-like"/>
    <property type="match status" value="1"/>
</dbReference>
<dbReference type="InterPro" id="IPR016032">
    <property type="entry name" value="Sig_transdc_resp-reg_C-effctor"/>
</dbReference>
<dbReference type="AlphaFoldDB" id="A0A842I9X3"/>
<comment type="caution">
    <text evidence="6">The sequence shown here is derived from an EMBL/GenBank/DDBJ whole genome shotgun (WGS) entry which is preliminary data.</text>
</comment>
<sequence length="230" mass="24250">MQAKVAPAERVAVIADDDEFFRMALAAVLVQRCNFARVIQTGSYAEAIEAIEAEAHVTLALFDLNMPGMEGPALLHHLRETCDHLEKVAVVSASRRREDIIETLSAGAHGYVCKASGVQELSDALGQILDGRIYVPRMIADIAPAKDAAPALAVVAQDAPAAAHADAPALSPRQSRVLEMLVRGKSNKEIARELNLGAGTVKVHMAALFSKLGVANRAAAAVAGTRMLGA</sequence>
<dbReference type="InterPro" id="IPR000792">
    <property type="entry name" value="Tscrpt_reg_LuxR_C"/>
</dbReference>
<keyword evidence="2" id="KW-0238">DNA-binding</keyword>
<dbReference type="GO" id="GO:0003677">
    <property type="term" value="F:DNA binding"/>
    <property type="evidence" value="ECO:0007669"/>
    <property type="project" value="UniProtKB-KW"/>
</dbReference>
<dbReference type="PRINTS" id="PR00038">
    <property type="entry name" value="HTHLUXR"/>
</dbReference>
<accession>A0A842I9X3</accession>
<gene>
    <name evidence="6" type="ORF">H7F16_09710</name>
</gene>
<dbReference type="InterPro" id="IPR051015">
    <property type="entry name" value="EvgA-like"/>
</dbReference>
<dbReference type="Pfam" id="PF00072">
    <property type="entry name" value="Response_reg"/>
    <property type="match status" value="1"/>
</dbReference>
<dbReference type="EMBL" id="JACLQD010000002">
    <property type="protein sequence ID" value="MBC2835778.1"/>
    <property type="molecule type" value="Genomic_DNA"/>
</dbReference>
<dbReference type="PANTHER" id="PTHR45566:SF1">
    <property type="entry name" value="HTH-TYPE TRANSCRIPTIONAL REGULATOR YHJB-RELATED"/>
    <property type="match status" value="1"/>
</dbReference>
<reference evidence="6 7" key="1">
    <citation type="journal article" date="2017" name="Int. J. Syst. Evol. Microbiol.">
        <title>Gemmobacter straminiformis sp. nov., isolated from an artificial fountain.</title>
        <authorList>
            <person name="Kang J.Y."/>
            <person name="Kim M.J."/>
            <person name="Chun J."/>
            <person name="Son K.P."/>
            <person name="Jahng K.Y."/>
        </authorList>
    </citation>
    <scope>NUCLEOTIDE SEQUENCE [LARGE SCALE GENOMIC DNA]</scope>
    <source>
        <strain evidence="6 7">CAM-8</strain>
    </source>
</reference>
<feature type="domain" description="HTH luxR-type" evidence="4">
    <location>
        <begin position="163"/>
        <end position="228"/>
    </location>
</feature>
<dbReference type="PROSITE" id="PS50043">
    <property type="entry name" value="HTH_LUXR_2"/>
    <property type="match status" value="1"/>
</dbReference>
<feature type="domain" description="Response regulatory" evidence="5">
    <location>
        <begin position="11"/>
        <end position="129"/>
    </location>
</feature>
<dbReference type="InterPro" id="IPR011006">
    <property type="entry name" value="CheY-like_superfamily"/>
</dbReference>
<dbReference type="SUPFAM" id="SSF46894">
    <property type="entry name" value="C-terminal effector domain of the bipartite response regulators"/>
    <property type="match status" value="1"/>
</dbReference>
<dbReference type="CDD" id="cd06170">
    <property type="entry name" value="LuxR_C_like"/>
    <property type="match status" value="1"/>
</dbReference>
<dbReference type="SMART" id="SM00448">
    <property type="entry name" value="REC"/>
    <property type="match status" value="1"/>
</dbReference>
<evidence type="ECO:0000256" key="2">
    <source>
        <dbReference type="ARBA" id="ARBA00023125"/>
    </source>
</evidence>
<keyword evidence="1 3" id="KW-0597">Phosphoprotein</keyword>
<dbReference type="PROSITE" id="PS00622">
    <property type="entry name" value="HTH_LUXR_1"/>
    <property type="match status" value="1"/>
</dbReference>